<sequence>MFKHMHRIIGWLSSPENRKDMDRIRWCLVILVPILAIAILGHVIETTQIQYIVIK</sequence>
<reference evidence="3" key="1">
    <citation type="journal article" date="2019" name="Int. J. Syst. Evol. Microbiol.">
        <title>The Global Catalogue of Microorganisms (GCM) 10K type strain sequencing project: providing services to taxonomists for standard genome sequencing and annotation.</title>
        <authorList>
            <consortium name="The Broad Institute Genomics Platform"/>
            <consortium name="The Broad Institute Genome Sequencing Center for Infectious Disease"/>
            <person name="Wu L."/>
            <person name="Ma J."/>
        </authorList>
    </citation>
    <scope>NUCLEOTIDE SEQUENCE [LARGE SCALE GENOMIC DNA]</scope>
    <source>
        <strain evidence="3">JCM 17591</strain>
    </source>
</reference>
<keyword evidence="3" id="KW-1185">Reference proteome</keyword>
<evidence type="ECO:0000313" key="2">
    <source>
        <dbReference type="EMBL" id="GAA4175895.1"/>
    </source>
</evidence>
<organism evidence="2 3">
    <name type="scientific">Gryllotalpicola koreensis</name>
    <dbReference type="NCBI Taxonomy" id="993086"/>
    <lineage>
        <taxon>Bacteria</taxon>
        <taxon>Bacillati</taxon>
        <taxon>Actinomycetota</taxon>
        <taxon>Actinomycetes</taxon>
        <taxon>Micrococcales</taxon>
        <taxon>Microbacteriaceae</taxon>
        <taxon>Gryllotalpicola</taxon>
    </lineage>
</organism>
<comment type="caution">
    <text evidence="2">The sequence shown here is derived from an EMBL/GenBank/DDBJ whole genome shotgun (WGS) entry which is preliminary data.</text>
</comment>
<evidence type="ECO:0000313" key="3">
    <source>
        <dbReference type="Proteomes" id="UP001501079"/>
    </source>
</evidence>
<keyword evidence="1" id="KW-1133">Transmembrane helix</keyword>
<dbReference type="EMBL" id="BAABBW010000003">
    <property type="protein sequence ID" value="GAA4175895.1"/>
    <property type="molecule type" value="Genomic_DNA"/>
</dbReference>
<keyword evidence="1" id="KW-0472">Membrane</keyword>
<proteinExistence type="predicted"/>
<feature type="transmembrane region" description="Helical" evidence="1">
    <location>
        <begin position="26"/>
        <end position="44"/>
    </location>
</feature>
<evidence type="ECO:0000256" key="1">
    <source>
        <dbReference type="SAM" id="Phobius"/>
    </source>
</evidence>
<name>A0ABP8A1Y0_9MICO</name>
<protein>
    <submittedName>
        <fullName evidence="2">Uncharacterized protein</fullName>
    </submittedName>
</protein>
<gene>
    <name evidence="2" type="ORF">GCM10022287_22180</name>
</gene>
<dbReference type="RefSeq" id="WP_344754326.1">
    <property type="nucleotide sequence ID" value="NZ_BAABBW010000003.1"/>
</dbReference>
<accession>A0ABP8A1Y0</accession>
<keyword evidence="1" id="KW-0812">Transmembrane</keyword>
<dbReference type="Proteomes" id="UP001501079">
    <property type="component" value="Unassembled WGS sequence"/>
</dbReference>